<dbReference type="EMBL" id="LAZR01000308">
    <property type="protein sequence ID" value="KKN75527.1"/>
    <property type="molecule type" value="Genomic_DNA"/>
</dbReference>
<proteinExistence type="predicted"/>
<evidence type="ECO:0000313" key="1">
    <source>
        <dbReference type="EMBL" id="KKN75527.1"/>
    </source>
</evidence>
<comment type="caution">
    <text evidence="1">The sequence shown here is derived from an EMBL/GenBank/DDBJ whole genome shotgun (WGS) entry which is preliminary data.</text>
</comment>
<reference evidence="1" key="1">
    <citation type="journal article" date="2015" name="Nature">
        <title>Complex archaea that bridge the gap between prokaryotes and eukaryotes.</title>
        <authorList>
            <person name="Spang A."/>
            <person name="Saw J.H."/>
            <person name="Jorgensen S.L."/>
            <person name="Zaremba-Niedzwiedzka K."/>
            <person name="Martijn J."/>
            <person name="Lind A.E."/>
            <person name="van Eijk R."/>
            <person name="Schleper C."/>
            <person name="Guy L."/>
            <person name="Ettema T.J."/>
        </authorList>
    </citation>
    <scope>NUCLEOTIDE SEQUENCE</scope>
</reference>
<organism evidence="1">
    <name type="scientific">marine sediment metagenome</name>
    <dbReference type="NCBI Taxonomy" id="412755"/>
    <lineage>
        <taxon>unclassified sequences</taxon>
        <taxon>metagenomes</taxon>
        <taxon>ecological metagenomes</taxon>
    </lineage>
</organism>
<name>A0A0F9TKV5_9ZZZZ</name>
<dbReference type="AlphaFoldDB" id="A0A0F9TKV5"/>
<dbReference type="NCBIfam" id="NF041239">
    <property type="entry name" value="Moor_selen_rel"/>
    <property type="match status" value="1"/>
</dbReference>
<accession>A0A0F9TKV5</accession>
<gene>
    <name evidence="1" type="ORF">LCGC14_0379560</name>
</gene>
<dbReference type="InterPro" id="IPR049744">
    <property type="entry name" value="CC/Se_fam"/>
</dbReference>
<sequence>MDSVIDIDNNALAFIKENGGVVTVRLSPKYGCCGGVANIVVAEASSPIDPSPYQYHSCYEGIGLFIDQALVGQGLYINVEGWWKLRHLYVDGLPLQLRHTNKQKR</sequence>
<evidence type="ECO:0008006" key="2">
    <source>
        <dbReference type="Google" id="ProtNLM"/>
    </source>
</evidence>
<protein>
    <recommendedName>
        <fullName evidence="2">FeS cluster biogenesis domain-containing protein</fullName>
    </recommendedName>
</protein>